<feature type="domain" description="Extradiol ring-cleavage dioxygenase class III enzyme subunit B" evidence="1">
    <location>
        <begin position="74"/>
        <end position="299"/>
    </location>
</feature>
<dbReference type="EMBL" id="CYGY02000065">
    <property type="protein sequence ID" value="SIT48824.1"/>
    <property type="molecule type" value="Genomic_DNA"/>
</dbReference>
<keyword evidence="2" id="KW-0560">Oxidoreductase</keyword>
<keyword evidence="3" id="KW-1185">Reference proteome</keyword>
<dbReference type="GO" id="GO:0008198">
    <property type="term" value="F:ferrous iron binding"/>
    <property type="evidence" value="ECO:0007669"/>
    <property type="project" value="InterPro"/>
</dbReference>
<dbReference type="CDD" id="cd07366">
    <property type="entry name" value="3MGA_Dioxygenase"/>
    <property type="match status" value="1"/>
</dbReference>
<dbReference type="RefSeq" id="WP_087738147.1">
    <property type="nucleotide sequence ID" value="NZ_CYGY02000065.1"/>
</dbReference>
<comment type="caution">
    <text evidence="2">The sequence shown here is derived from an EMBL/GenBank/DDBJ whole genome shotgun (WGS) entry which is preliminary data.</text>
</comment>
<organism evidence="2 3">
    <name type="scientific">Paraburkholderia piptadeniae</name>
    <dbReference type="NCBI Taxonomy" id="1701573"/>
    <lineage>
        <taxon>Bacteria</taxon>
        <taxon>Pseudomonadati</taxon>
        <taxon>Pseudomonadota</taxon>
        <taxon>Betaproteobacteria</taxon>
        <taxon>Burkholderiales</taxon>
        <taxon>Burkholderiaceae</taxon>
        <taxon>Paraburkholderia</taxon>
    </lineage>
</organism>
<dbReference type="SUPFAM" id="SSF53213">
    <property type="entry name" value="LigB-like"/>
    <property type="match status" value="1"/>
</dbReference>
<dbReference type="InterPro" id="IPR034938">
    <property type="entry name" value="3MGA_Dioxygenase"/>
</dbReference>
<dbReference type="Proteomes" id="UP000195569">
    <property type="component" value="Unassembled WGS sequence"/>
</dbReference>
<keyword evidence="2" id="KW-0223">Dioxygenase</keyword>
<evidence type="ECO:0000259" key="1">
    <source>
        <dbReference type="Pfam" id="PF02900"/>
    </source>
</evidence>
<sequence length="334" mass="37094">MAKIVLGMGTSHGPMLVTPPETWGARVPDDRLSKHHFEGREWSFDELVDYRRAENLGEQITLDVWEARHAQCLAAIEEMARVLAEAKPDVVVIVGNDQMEIFDTDCIPALSVMCGPTIVNNMISHEKLQTMPPGVRHAMPGYMPDTASYSGVPELAKHVIKTAMDDQFDVAALQRLSETETPHAFGFVFRQLMKDQVIPTVPVLVNTFYPPNQPTVARCHAFGRSIGRAIQSWETDARVAVIASGGLTHFVIDERVDQLVLSAMKNHDFSPVFELDEAIFQAGTSEIKNWIPVAGVMDEIGFDMTVVDYVPCYRSEAGTGNAMGFVYWKSPDQE</sequence>
<dbReference type="AlphaFoldDB" id="A0A1N7SMZ9"/>
<evidence type="ECO:0000313" key="2">
    <source>
        <dbReference type="EMBL" id="SIT48824.1"/>
    </source>
</evidence>
<dbReference type="GO" id="GO:0016702">
    <property type="term" value="F:oxidoreductase activity, acting on single donors with incorporation of molecular oxygen, incorporation of two atoms of oxygen"/>
    <property type="evidence" value="ECO:0007669"/>
    <property type="project" value="UniProtKB-ARBA"/>
</dbReference>
<accession>A0A1N7SMZ9</accession>
<protein>
    <submittedName>
        <fullName evidence="2">Extradiol ring-cleavage dioxygenase class III protein subunit B</fullName>
    </submittedName>
</protein>
<gene>
    <name evidence="2" type="ORF">BN2476_650076</name>
</gene>
<dbReference type="InterPro" id="IPR004183">
    <property type="entry name" value="Xdiol_dOase_suB"/>
</dbReference>
<evidence type="ECO:0000313" key="3">
    <source>
        <dbReference type="Proteomes" id="UP000195569"/>
    </source>
</evidence>
<dbReference type="OrthoDB" id="8673673at2"/>
<dbReference type="Gene3D" id="3.40.830.10">
    <property type="entry name" value="LigB-like"/>
    <property type="match status" value="1"/>
</dbReference>
<name>A0A1N7SMZ9_9BURK</name>
<reference evidence="2" key="1">
    <citation type="submission" date="2016-12" db="EMBL/GenBank/DDBJ databases">
        <authorList>
            <person name="Moulin L."/>
        </authorList>
    </citation>
    <scope>NUCLEOTIDE SEQUENCE [LARGE SCALE GENOMIC DNA]</scope>
    <source>
        <strain evidence="2">STM 7183</strain>
    </source>
</reference>
<dbReference type="Pfam" id="PF02900">
    <property type="entry name" value="LigB"/>
    <property type="match status" value="1"/>
</dbReference>
<proteinExistence type="predicted"/>